<proteinExistence type="predicted"/>
<dbReference type="EMBL" id="HBUF01280249">
    <property type="protein sequence ID" value="CAG6687164.1"/>
    <property type="molecule type" value="Transcribed_RNA"/>
</dbReference>
<feature type="compositionally biased region" description="Polar residues" evidence="7">
    <location>
        <begin position="865"/>
        <end position="887"/>
    </location>
</feature>
<dbReference type="CDD" id="cd03773">
    <property type="entry name" value="MATH_TRIM37"/>
    <property type="match status" value="1"/>
</dbReference>
<dbReference type="GO" id="GO:0070842">
    <property type="term" value="P:aggresome assembly"/>
    <property type="evidence" value="ECO:0007669"/>
    <property type="project" value="TreeGrafter"/>
</dbReference>
<keyword evidence="4 6" id="KW-0863">Zinc-finger</keyword>
<dbReference type="SUPFAM" id="SSF49599">
    <property type="entry name" value="TRAF domain-like"/>
    <property type="match status" value="1"/>
</dbReference>
<dbReference type="SUPFAM" id="SSF57845">
    <property type="entry name" value="B-box zinc-binding domain"/>
    <property type="match status" value="1"/>
</dbReference>
<sequence length="992" mass="109975">MSRGRFNLPKASDDDQSVETLAEVFRCFICMEKLRDAHLCPHCSKLCCLACIGRWLTEQRSQCPHCRATLHMSDLVNCRWMEEVTHHLDNLQMNSESSVTGAGASSSPRNQLDRCDTHQEKLSVYCWSCQRCICPRCALFGGHTGHSFKPIEEVYESHVQRIKAETVILKRRLLELVSYSQEVDRNIDAVRAAKDERVREIRNAVELMIARLDSQLKAKILQLMSQKSVLTQETEQMEVLLQDLEARLSSNMRSQLISQSNNLLQAIHQLTRKPISNFSSCTVSPEFLSEIVPSYDSSTFVIHGFSSVQALAHPIYSAPLNVNGLAWRLKVYPAGNGIVRGTYLSVFLELTAGLPETSKYEYRVEMIYQSSCDPSKNIVREFASDFEIGECWGYNRFFRLDLLASEGYLNTENDTLILRFQVRPPTFFQRCRDQQWYINQLRTLQNQHLTQINELKERFTLDMSRNLMTAVRKKERNSYTTPSTAGAPSSSRNNTAPDCTTVPTESSPPLPPSSSSPGDLETTTNEREPAEPNVTASESQSRDISGVADEEPLTLEISGGAVGTTLPPSGSKTEHATDDVEELSGGDQSAGSGDASVSTSLCSLLSNYQSETRDSNPMFNEDHLNLTRVSSSNVDSEEEDSDNEMLNNNLFLTCTYDDPNLSQPDADNRDPADPDPPARSNPSLPPRSVTMTTSPRHSVPMATRPSSASSSLRFEPSVHEETSRFDPNCSNSSSMSSVLDTTGLSEFNLSGTVGSAGGGSDYCPRRSLLTNRLRFRFENLMFDPPSSTAEFDRSPQPQPSDENYASPLYASDTNPITPGLFDMLDYSNAYMSLDNFLLSRSRLNNLDDSLSLSPDLRRVRDRPNMTGSSAGDARSVNSSLDSQSLHTGDSRSLLSGGDSRSVLHGEGASVSSRSSLLVNEDNPRSCPMTPDRIRSSAPPEYLLSPVRRWAASAPLVATQSSLLRPVRIGPELRDVHTLPSRDAPEKDESCNP</sequence>
<evidence type="ECO:0000256" key="4">
    <source>
        <dbReference type="ARBA" id="ARBA00022771"/>
    </source>
</evidence>
<feature type="compositionally biased region" description="Pro residues" evidence="7">
    <location>
        <begin position="674"/>
        <end position="685"/>
    </location>
</feature>
<dbReference type="CDD" id="cd19779">
    <property type="entry name" value="Bbox2_TRIM37_C-VIII"/>
    <property type="match status" value="1"/>
</dbReference>
<evidence type="ECO:0000259" key="8">
    <source>
        <dbReference type="PROSITE" id="PS50089"/>
    </source>
</evidence>
<dbReference type="GO" id="GO:0061630">
    <property type="term" value="F:ubiquitin protein ligase activity"/>
    <property type="evidence" value="ECO:0007669"/>
    <property type="project" value="TreeGrafter"/>
</dbReference>
<dbReference type="GO" id="GO:0051865">
    <property type="term" value="P:protein autoubiquitination"/>
    <property type="evidence" value="ECO:0007669"/>
    <property type="project" value="TreeGrafter"/>
</dbReference>
<dbReference type="EMBL" id="HBUF01078634">
    <property type="protein sequence ID" value="CAG6632114.1"/>
    <property type="molecule type" value="Transcribed_RNA"/>
</dbReference>
<dbReference type="GO" id="GO:0005778">
    <property type="term" value="C:peroxisomal membrane"/>
    <property type="evidence" value="ECO:0007669"/>
    <property type="project" value="TreeGrafter"/>
</dbReference>
<name>A0A8D8QHS9_9HEMI</name>
<protein>
    <submittedName>
        <fullName evidence="11">E3 ubiquitin-protein ligase TRIM37</fullName>
    </submittedName>
</protein>
<feature type="domain" description="RING-type" evidence="8">
    <location>
        <begin position="27"/>
        <end position="67"/>
    </location>
</feature>
<dbReference type="GO" id="GO:0031625">
    <property type="term" value="F:ubiquitin protein ligase binding"/>
    <property type="evidence" value="ECO:0007669"/>
    <property type="project" value="TreeGrafter"/>
</dbReference>
<dbReference type="EMBL" id="HBUF01078632">
    <property type="protein sequence ID" value="CAG6632110.1"/>
    <property type="molecule type" value="Transcribed_RNA"/>
</dbReference>
<dbReference type="EMBL" id="HBUF01343958">
    <property type="protein sequence ID" value="CAG6707212.1"/>
    <property type="molecule type" value="Transcribed_RNA"/>
</dbReference>
<dbReference type="InterPro" id="IPR003649">
    <property type="entry name" value="Bbox_C"/>
</dbReference>
<keyword evidence="3" id="KW-0479">Metal-binding</keyword>
<feature type="compositionally biased region" description="Basic and acidic residues" evidence="7">
    <location>
        <begin position="982"/>
        <end position="992"/>
    </location>
</feature>
<feature type="compositionally biased region" description="Low complexity" evidence="7">
    <location>
        <begin position="585"/>
        <end position="596"/>
    </location>
</feature>
<dbReference type="Gene3D" id="3.30.40.10">
    <property type="entry name" value="Zinc/RING finger domain, C3HC4 (zinc finger)"/>
    <property type="match status" value="1"/>
</dbReference>
<accession>A0A8D8QHS9</accession>
<evidence type="ECO:0000256" key="2">
    <source>
        <dbReference type="ARBA" id="ARBA00022490"/>
    </source>
</evidence>
<keyword evidence="5" id="KW-0862">Zinc</keyword>
<feature type="compositionally biased region" description="Polar residues" evidence="7">
    <location>
        <begin position="492"/>
        <end position="505"/>
    </location>
</feature>
<dbReference type="GO" id="GO:0008270">
    <property type="term" value="F:zinc ion binding"/>
    <property type="evidence" value="ECO:0007669"/>
    <property type="project" value="UniProtKB-KW"/>
</dbReference>
<organism evidence="11">
    <name type="scientific">Cacopsylla melanoneura</name>
    <dbReference type="NCBI Taxonomy" id="428564"/>
    <lineage>
        <taxon>Eukaryota</taxon>
        <taxon>Metazoa</taxon>
        <taxon>Ecdysozoa</taxon>
        <taxon>Arthropoda</taxon>
        <taxon>Hexapoda</taxon>
        <taxon>Insecta</taxon>
        <taxon>Pterygota</taxon>
        <taxon>Neoptera</taxon>
        <taxon>Paraneoptera</taxon>
        <taxon>Hemiptera</taxon>
        <taxon>Sternorrhyncha</taxon>
        <taxon>Psylloidea</taxon>
        <taxon>Psyllidae</taxon>
        <taxon>Psyllinae</taxon>
        <taxon>Cacopsylla</taxon>
    </lineage>
</organism>
<feature type="compositionally biased region" description="Low complexity" evidence="7">
    <location>
        <begin position="890"/>
        <end position="900"/>
    </location>
</feature>
<dbReference type="SMART" id="SM00502">
    <property type="entry name" value="BBC"/>
    <property type="match status" value="1"/>
</dbReference>
<dbReference type="Pfam" id="PF00643">
    <property type="entry name" value="zf-B_box"/>
    <property type="match status" value="1"/>
</dbReference>
<dbReference type="SMART" id="SM00336">
    <property type="entry name" value="BBOX"/>
    <property type="match status" value="1"/>
</dbReference>
<dbReference type="SUPFAM" id="SSF57850">
    <property type="entry name" value="RING/U-box"/>
    <property type="match status" value="1"/>
</dbReference>
<dbReference type="InterPro" id="IPR000315">
    <property type="entry name" value="Znf_B-box"/>
</dbReference>
<dbReference type="InterPro" id="IPR002083">
    <property type="entry name" value="MATH/TRAF_dom"/>
</dbReference>
<dbReference type="PROSITE" id="PS50144">
    <property type="entry name" value="MATH"/>
    <property type="match status" value="1"/>
</dbReference>
<dbReference type="PROSITE" id="PS50119">
    <property type="entry name" value="ZF_BBOX"/>
    <property type="match status" value="1"/>
</dbReference>
<reference evidence="11" key="1">
    <citation type="submission" date="2021-05" db="EMBL/GenBank/DDBJ databases">
        <authorList>
            <person name="Alioto T."/>
            <person name="Alioto T."/>
            <person name="Gomez Garrido J."/>
        </authorList>
    </citation>
    <scope>NUCLEOTIDE SEQUENCE</scope>
</reference>
<feature type="compositionally biased region" description="Polar residues" evidence="7">
    <location>
        <begin position="534"/>
        <end position="543"/>
    </location>
</feature>
<dbReference type="PROSITE" id="PS50089">
    <property type="entry name" value="ZF_RING_2"/>
    <property type="match status" value="1"/>
</dbReference>
<feature type="region of interest" description="Disordered" evidence="7">
    <location>
        <begin position="857"/>
        <end position="937"/>
    </location>
</feature>
<evidence type="ECO:0000259" key="10">
    <source>
        <dbReference type="PROSITE" id="PS50144"/>
    </source>
</evidence>
<feature type="region of interest" description="Disordered" evidence="7">
    <location>
        <begin position="558"/>
        <end position="597"/>
    </location>
</feature>
<dbReference type="InterPro" id="IPR008974">
    <property type="entry name" value="TRAF-like"/>
</dbReference>
<feature type="region of interest" description="Disordered" evidence="7">
    <location>
        <begin position="472"/>
        <end position="546"/>
    </location>
</feature>
<dbReference type="PANTHER" id="PTHR36754">
    <property type="entry name" value="E3 UBIQUITIN-PROTEIN LIGASE TRIM37"/>
    <property type="match status" value="1"/>
</dbReference>
<dbReference type="InterPro" id="IPR013083">
    <property type="entry name" value="Znf_RING/FYVE/PHD"/>
</dbReference>
<feature type="region of interest" description="Disordered" evidence="7">
    <location>
        <begin position="654"/>
        <end position="737"/>
    </location>
</feature>
<dbReference type="InterPro" id="IPR053003">
    <property type="entry name" value="TRIM_RBCC_E3_ubiq-ligases"/>
</dbReference>
<evidence type="ECO:0000256" key="5">
    <source>
        <dbReference type="ARBA" id="ARBA00022833"/>
    </source>
</evidence>
<keyword evidence="2" id="KW-0963">Cytoplasm</keyword>
<feature type="domain" description="MATH" evidence="10">
    <location>
        <begin position="295"/>
        <end position="422"/>
    </location>
</feature>
<dbReference type="CDD" id="cd16619">
    <property type="entry name" value="mRING-HC-C4C4_TRIM37_C-VIII"/>
    <property type="match status" value="1"/>
</dbReference>
<dbReference type="GO" id="GO:0006513">
    <property type="term" value="P:protein monoubiquitination"/>
    <property type="evidence" value="ECO:0007669"/>
    <property type="project" value="TreeGrafter"/>
</dbReference>
<dbReference type="AlphaFoldDB" id="A0A8D8QHS9"/>
<feature type="compositionally biased region" description="Low complexity" evidence="7">
    <location>
        <begin position="478"/>
        <end position="491"/>
    </location>
</feature>
<evidence type="ECO:0000256" key="6">
    <source>
        <dbReference type="PROSITE-ProRule" id="PRU00024"/>
    </source>
</evidence>
<dbReference type="SMART" id="SM00061">
    <property type="entry name" value="MATH"/>
    <property type="match status" value="1"/>
</dbReference>
<evidence type="ECO:0000259" key="9">
    <source>
        <dbReference type="PROSITE" id="PS50119"/>
    </source>
</evidence>
<evidence type="ECO:0000256" key="1">
    <source>
        <dbReference type="ARBA" id="ARBA00004496"/>
    </source>
</evidence>
<dbReference type="PANTHER" id="PTHR36754:SF2">
    <property type="entry name" value="E3 UBIQUITIN-PROTEIN LIGASE TRIM37"/>
    <property type="match status" value="1"/>
</dbReference>
<dbReference type="Pfam" id="PF22486">
    <property type="entry name" value="MATH_2"/>
    <property type="match status" value="1"/>
</dbReference>
<comment type="subcellular location">
    <subcellularLocation>
        <location evidence="1">Cytoplasm</location>
    </subcellularLocation>
</comment>
<feature type="domain" description="B box-type" evidence="9">
    <location>
        <begin position="110"/>
        <end position="151"/>
    </location>
</feature>
<feature type="region of interest" description="Disordered" evidence="7">
    <location>
        <begin position="785"/>
        <end position="811"/>
    </location>
</feature>
<dbReference type="GO" id="GO:0005164">
    <property type="term" value="F:tumor necrosis factor receptor binding"/>
    <property type="evidence" value="ECO:0007669"/>
    <property type="project" value="TreeGrafter"/>
</dbReference>
<dbReference type="InterPro" id="IPR001841">
    <property type="entry name" value="Znf_RING"/>
</dbReference>
<dbReference type="InterPro" id="IPR037299">
    <property type="entry name" value="TRIM37_MATH"/>
</dbReference>
<evidence type="ECO:0000256" key="7">
    <source>
        <dbReference type="SAM" id="MobiDB-lite"/>
    </source>
</evidence>
<evidence type="ECO:0000256" key="3">
    <source>
        <dbReference type="ARBA" id="ARBA00022723"/>
    </source>
</evidence>
<feature type="region of interest" description="Disordered" evidence="7">
    <location>
        <begin position="969"/>
        <end position="992"/>
    </location>
</feature>
<dbReference type="Gene3D" id="3.30.160.60">
    <property type="entry name" value="Classic Zinc Finger"/>
    <property type="match status" value="1"/>
</dbReference>
<dbReference type="Gene3D" id="2.60.210.10">
    <property type="entry name" value="Apoptosis, Tumor Necrosis Factor Receptor Associated Protein 2, Chain A"/>
    <property type="match status" value="1"/>
</dbReference>
<dbReference type="GO" id="GO:0016235">
    <property type="term" value="C:aggresome"/>
    <property type="evidence" value="ECO:0007669"/>
    <property type="project" value="TreeGrafter"/>
</dbReference>
<evidence type="ECO:0000313" key="11">
    <source>
        <dbReference type="EMBL" id="CAG6632110.1"/>
    </source>
</evidence>